<organism evidence="1 2">
    <name type="scientific">Diploptera punctata</name>
    <name type="common">Pacific beetle cockroach</name>
    <dbReference type="NCBI Taxonomy" id="6984"/>
    <lineage>
        <taxon>Eukaryota</taxon>
        <taxon>Metazoa</taxon>
        <taxon>Ecdysozoa</taxon>
        <taxon>Arthropoda</taxon>
        <taxon>Hexapoda</taxon>
        <taxon>Insecta</taxon>
        <taxon>Pterygota</taxon>
        <taxon>Neoptera</taxon>
        <taxon>Polyneoptera</taxon>
        <taxon>Dictyoptera</taxon>
        <taxon>Blattodea</taxon>
        <taxon>Blaberoidea</taxon>
        <taxon>Blaberidae</taxon>
        <taxon>Diplopterinae</taxon>
        <taxon>Diploptera</taxon>
    </lineage>
</organism>
<gene>
    <name evidence="1" type="ORF">L9F63_003339</name>
</gene>
<dbReference type="AlphaFoldDB" id="A0AAD7ZKN5"/>
<reference evidence="1" key="1">
    <citation type="journal article" date="2023" name="IScience">
        <title>Live-bearing cockroach genome reveals convergent evolutionary mechanisms linked to viviparity in insects and beyond.</title>
        <authorList>
            <person name="Fouks B."/>
            <person name="Harrison M.C."/>
            <person name="Mikhailova A.A."/>
            <person name="Marchal E."/>
            <person name="English S."/>
            <person name="Carruthers M."/>
            <person name="Jennings E.C."/>
            <person name="Chiamaka E.L."/>
            <person name="Frigard R.A."/>
            <person name="Pippel M."/>
            <person name="Attardo G.M."/>
            <person name="Benoit J.B."/>
            <person name="Bornberg-Bauer E."/>
            <person name="Tobe S.S."/>
        </authorList>
    </citation>
    <scope>NUCLEOTIDE SEQUENCE</scope>
    <source>
        <strain evidence="1">Stay&amp;Tobe</strain>
    </source>
</reference>
<feature type="non-terminal residue" evidence="1">
    <location>
        <position position="1"/>
    </location>
</feature>
<sequence>FINTLFRIIQFINSMNFYYINMFSLIFNNNLVNLETCPNLQSLKPVSHMFVFCVVLHNTRYNAQFFTHVVYMIFYGTKYKFRVNEICKILHLRRFNKEFISAVSRIKNLSKLPLLGFIKVANLRIVILNYVKIICKFITLLCNLCQMFFMKFIISRNFSIAIETGVWIEHPQLFQ</sequence>
<keyword evidence="2" id="KW-1185">Reference proteome</keyword>
<evidence type="ECO:0000313" key="1">
    <source>
        <dbReference type="EMBL" id="KAJ9582303.1"/>
    </source>
</evidence>
<dbReference type="Proteomes" id="UP001233999">
    <property type="component" value="Unassembled WGS sequence"/>
</dbReference>
<protein>
    <submittedName>
        <fullName evidence="1">Uncharacterized protein</fullName>
    </submittedName>
</protein>
<proteinExistence type="predicted"/>
<dbReference type="EMBL" id="JASPKZ010007812">
    <property type="protein sequence ID" value="KAJ9582303.1"/>
    <property type="molecule type" value="Genomic_DNA"/>
</dbReference>
<feature type="non-terminal residue" evidence="1">
    <location>
        <position position="175"/>
    </location>
</feature>
<comment type="caution">
    <text evidence="1">The sequence shown here is derived from an EMBL/GenBank/DDBJ whole genome shotgun (WGS) entry which is preliminary data.</text>
</comment>
<accession>A0AAD7ZKN5</accession>
<reference evidence="1" key="2">
    <citation type="submission" date="2023-05" db="EMBL/GenBank/DDBJ databases">
        <authorList>
            <person name="Fouks B."/>
        </authorList>
    </citation>
    <scope>NUCLEOTIDE SEQUENCE</scope>
    <source>
        <strain evidence="1">Stay&amp;Tobe</strain>
        <tissue evidence="1">Testes</tissue>
    </source>
</reference>
<evidence type="ECO:0000313" key="2">
    <source>
        <dbReference type="Proteomes" id="UP001233999"/>
    </source>
</evidence>
<name>A0AAD7ZKN5_DIPPU</name>